<organism evidence="2 3">
    <name type="scientific">Rhizophagus irregularis</name>
    <dbReference type="NCBI Taxonomy" id="588596"/>
    <lineage>
        <taxon>Eukaryota</taxon>
        <taxon>Fungi</taxon>
        <taxon>Fungi incertae sedis</taxon>
        <taxon>Mucoromycota</taxon>
        <taxon>Glomeromycotina</taxon>
        <taxon>Glomeromycetes</taxon>
        <taxon>Glomerales</taxon>
        <taxon>Glomeraceae</taxon>
        <taxon>Rhizophagus</taxon>
    </lineage>
</organism>
<accession>A0A2N1M5V1</accession>
<dbReference type="InterPro" id="IPR002156">
    <property type="entry name" value="RNaseH_domain"/>
</dbReference>
<dbReference type="InterPro" id="IPR012337">
    <property type="entry name" value="RNaseH-like_sf"/>
</dbReference>
<reference evidence="2 3" key="1">
    <citation type="submission" date="2016-04" db="EMBL/GenBank/DDBJ databases">
        <title>Genome analyses suggest a sexual origin of heterokaryosis in a supposedly ancient asexual fungus.</title>
        <authorList>
            <person name="Ropars J."/>
            <person name="Sedzielewska K."/>
            <person name="Noel J."/>
            <person name="Charron P."/>
            <person name="Farinelli L."/>
            <person name="Marton T."/>
            <person name="Kruger M."/>
            <person name="Pelin A."/>
            <person name="Brachmann A."/>
            <person name="Corradi N."/>
        </authorList>
    </citation>
    <scope>NUCLEOTIDE SEQUENCE [LARGE SCALE GENOMIC DNA]</scope>
    <source>
        <strain evidence="2 3">C2</strain>
    </source>
</reference>
<evidence type="ECO:0000313" key="3">
    <source>
        <dbReference type="Proteomes" id="UP000233469"/>
    </source>
</evidence>
<dbReference type="Gene3D" id="3.30.420.10">
    <property type="entry name" value="Ribonuclease H-like superfamily/Ribonuclease H"/>
    <property type="match status" value="1"/>
</dbReference>
<dbReference type="VEuPathDB" id="FungiDB:FUN_023739"/>
<comment type="caution">
    <text evidence="2">The sequence shown here is derived from an EMBL/GenBank/DDBJ whole genome shotgun (WGS) entry which is preliminary data.</text>
</comment>
<dbReference type="GO" id="GO:0004523">
    <property type="term" value="F:RNA-DNA hybrid ribonuclease activity"/>
    <property type="evidence" value="ECO:0007669"/>
    <property type="project" value="InterPro"/>
</dbReference>
<proteinExistence type="predicted"/>
<sequence length="497" mass="57884">MFLDHIITKDHTFLHDYNTIKKSLQHKGGKIPRWYTFLQDHITINNHRLQKWVMAWIPIKSELAYGKLLTTTHYPNCIPVSYIEHWIYKDLSSVVRNDTPRSLPTTIIQYLLLVETLSKQKKLNLTNINNRNVNTFQLLKYSHPSYRISAYNDYLIQQKKIPPCIDLPITLPIPIRPHNPNDYLISSLITQDSIISDLKNLALMLSDFTELKFYTDGSYQSINIDNESPIGYKWIVANHINDNIFYSGSLKFFPSSTKAETMAILTALIVCPPKCIIEIYTDSQAVIDGFHKSKNLHSISLRRFNKINNNILWSTIHHIINKFSLKVTLFKVKAHSGDYYNDSADALAKAGRLILTPTTINHDHLPSQTITLEWNEEIPLDKGPATRDNLIDWSLSLKWFNFNGLSKKSFKEYHQTFRNNPLSQSSSRNRQRIIRDFNYINPFNYFRNFKLSKDFLYILFTSSNFLHSGSFFTHLEANDTINYKTPLSTDICLFYNV</sequence>
<dbReference type="Pfam" id="PF00075">
    <property type="entry name" value="RNase_H"/>
    <property type="match status" value="1"/>
</dbReference>
<feature type="domain" description="RNase H type-1" evidence="1">
    <location>
        <begin position="207"/>
        <end position="353"/>
    </location>
</feature>
<name>A0A2N1M5V1_9GLOM</name>
<dbReference type="VEuPathDB" id="FungiDB:FUN_001010"/>
<dbReference type="Proteomes" id="UP000233469">
    <property type="component" value="Unassembled WGS sequence"/>
</dbReference>
<dbReference type="InterPro" id="IPR036397">
    <property type="entry name" value="RNaseH_sf"/>
</dbReference>
<dbReference type="SUPFAM" id="SSF53098">
    <property type="entry name" value="Ribonuclease H-like"/>
    <property type="match status" value="1"/>
</dbReference>
<dbReference type="VEuPathDB" id="FungiDB:RhiirA1_468626"/>
<gene>
    <name evidence="2" type="ORF">RhiirC2_798800</name>
</gene>
<evidence type="ECO:0000259" key="1">
    <source>
        <dbReference type="PROSITE" id="PS50879"/>
    </source>
</evidence>
<dbReference type="GO" id="GO:0003676">
    <property type="term" value="F:nucleic acid binding"/>
    <property type="evidence" value="ECO:0007669"/>
    <property type="project" value="InterPro"/>
</dbReference>
<dbReference type="VEuPathDB" id="FungiDB:RhiirFUN_007977"/>
<evidence type="ECO:0000313" key="2">
    <source>
        <dbReference type="EMBL" id="PKK57024.1"/>
    </source>
</evidence>
<dbReference type="EMBL" id="LLXL01004830">
    <property type="protein sequence ID" value="PKK57024.1"/>
    <property type="molecule type" value="Genomic_DNA"/>
</dbReference>
<reference evidence="2 3" key="2">
    <citation type="submission" date="2017-10" db="EMBL/GenBank/DDBJ databases">
        <title>Extensive intraspecific genome diversity in a model arbuscular mycorrhizal fungus.</title>
        <authorList>
            <person name="Chen E.C.H."/>
            <person name="Morin E."/>
            <person name="Baudet D."/>
            <person name="Noel J."/>
            <person name="Ndikumana S."/>
            <person name="Charron P."/>
            <person name="St-Onge C."/>
            <person name="Giorgi J."/>
            <person name="Grigoriev I.V."/>
            <person name="Roux C."/>
            <person name="Martin F.M."/>
            <person name="Corradi N."/>
        </authorList>
    </citation>
    <scope>NUCLEOTIDE SEQUENCE [LARGE SCALE GENOMIC DNA]</scope>
    <source>
        <strain evidence="2 3">C2</strain>
    </source>
</reference>
<protein>
    <submittedName>
        <fullName evidence="2">Ribonuclease H-like protein</fullName>
    </submittedName>
</protein>
<dbReference type="AlphaFoldDB" id="A0A2N1M5V1"/>
<dbReference type="PROSITE" id="PS50879">
    <property type="entry name" value="RNASE_H_1"/>
    <property type="match status" value="1"/>
</dbReference>